<evidence type="ECO:0000313" key="1">
    <source>
        <dbReference type="EMBL" id="RMI96293.1"/>
    </source>
</evidence>
<organism evidence="1 2">
    <name type="scientific">Fusarium kuroshium</name>
    <dbReference type="NCBI Taxonomy" id="2010991"/>
    <lineage>
        <taxon>Eukaryota</taxon>
        <taxon>Fungi</taxon>
        <taxon>Dikarya</taxon>
        <taxon>Ascomycota</taxon>
        <taxon>Pezizomycotina</taxon>
        <taxon>Sordariomycetes</taxon>
        <taxon>Hypocreomycetidae</taxon>
        <taxon>Hypocreales</taxon>
        <taxon>Nectriaceae</taxon>
        <taxon>Fusarium</taxon>
        <taxon>Fusarium solani species complex</taxon>
    </lineage>
</organism>
<gene>
    <name evidence="1" type="ORF">CDV36_016342</name>
</gene>
<name>A0A3M2QTG4_9HYPO</name>
<reference evidence="1 2" key="1">
    <citation type="submission" date="2017-06" db="EMBL/GenBank/DDBJ databases">
        <title>Comparative genomic analysis of Ambrosia Fusariam Clade fungi.</title>
        <authorList>
            <person name="Stajich J.E."/>
            <person name="Carrillo J."/>
            <person name="Kijimoto T."/>
            <person name="Eskalen A."/>
            <person name="O'Donnell K."/>
            <person name="Kasson M."/>
        </authorList>
    </citation>
    <scope>NUCLEOTIDE SEQUENCE [LARGE SCALE GENOMIC DNA]</scope>
    <source>
        <strain evidence="1">UCR3666</strain>
    </source>
</reference>
<sequence>MGLSPHLAHFYLAFSNDFDIQIISPCLYNILSIPQLRKLELTRLGVTEAELVDLLLRHQSTLEKASLREVVMYDKISWTMLQVHEVTLKDCWLFALSCCGVTYEYERGAFYINNRQGFEEAIAMVEELEMIWTLD</sequence>
<protein>
    <submittedName>
        <fullName evidence="1">Uncharacterized protein</fullName>
    </submittedName>
</protein>
<comment type="caution">
    <text evidence="1">The sequence shown here is derived from an EMBL/GenBank/DDBJ whole genome shotgun (WGS) entry which is preliminary data.</text>
</comment>
<proteinExistence type="predicted"/>
<dbReference type="OrthoDB" id="5279008at2759"/>
<keyword evidence="2" id="KW-1185">Reference proteome</keyword>
<evidence type="ECO:0000313" key="2">
    <source>
        <dbReference type="Proteomes" id="UP000277212"/>
    </source>
</evidence>
<accession>A0A3M2QTG4</accession>
<dbReference type="Proteomes" id="UP000277212">
    <property type="component" value="Unassembled WGS sequence"/>
</dbReference>
<dbReference type="EMBL" id="NKUJ01000916">
    <property type="protein sequence ID" value="RMI96293.1"/>
    <property type="molecule type" value="Genomic_DNA"/>
</dbReference>
<dbReference type="AlphaFoldDB" id="A0A3M2QTG4"/>